<keyword evidence="5" id="KW-1185">Reference proteome</keyword>
<accession>A0A250JRC2</accession>
<evidence type="ECO:0000313" key="4">
    <source>
        <dbReference type="EMBL" id="ATB46385.1"/>
    </source>
</evidence>
<dbReference type="OrthoDB" id="5515373at2"/>
<organism evidence="4 5">
    <name type="scientific">Corallococcus macrosporus DSM 14697</name>
    <dbReference type="NCBI Taxonomy" id="1189310"/>
    <lineage>
        <taxon>Bacteria</taxon>
        <taxon>Pseudomonadati</taxon>
        <taxon>Myxococcota</taxon>
        <taxon>Myxococcia</taxon>
        <taxon>Myxococcales</taxon>
        <taxon>Cystobacterineae</taxon>
        <taxon>Myxococcaceae</taxon>
        <taxon>Corallococcus</taxon>
    </lineage>
</organism>
<name>A0A250JRC2_9BACT</name>
<evidence type="ECO:0000256" key="1">
    <source>
        <dbReference type="SAM" id="Coils"/>
    </source>
</evidence>
<evidence type="ECO:0000256" key="2">
    <source>
        <dbReference type="SAM" id="MobiDB-lite"/>
    </source>
</evidence>
<dbReference type="InterPro" id="IPR019734">
    <property type="entry name" value="TPR_rpt"/>
</dbReference>
<dbReference type="Gene3D" id="1.25.40.10">
    <property type="entry name" value="Tetratricopeptide repeat domain"/>
    <property type="match status" value="3"/>
</dbReference>
<dbReference type="Proteomes" id="UP000217343">
    <property type="component" value="Chromosome"/>
</dbReference>
<sequence>MNASLRALALAAALLGPAVVRAAEQPVQAPTPRPTAAALSPRLDAVEQALRGAEENLHSVETQYTQRAEPDDDEALARRYSDGEIHYQLGDWPAASVLFYDLVSDPRFRAHPRYPDALFYLADALLEQRNDIGARMYLRELLALPSSSGHYREALSRYLTVAGRLNYYDGIEEYVARARALSGGQLPPEIAYVHAKWLFRRTDLSPADRIAQARAAFTPLARSPQGPFRFQAAYHLGVLSVQEGDLPAAITRFQQLATPPSAQAAQVAPGKTGPRRSTPTPEEQALRVRELALMSLGRLLYETGRFDEALDHYGQVPRDSESFPDSLYESAWVHVRQGDYQQAKNALDILVLVAPDSQLASEGRILQGNLLQKLRRYDEATDTYTRVIDIFRPAREQVDALLGSHTDPVAYFDKLLVRTDGPLDMRSALTPLALKYATTQREVEDAVRMVEELDSSRRGREEAAAIARRILDALDTRGLESFPELQEANTRADAVDTALAQADAELVRVETLALEGVLTPAERARLAEARAAREALERRFSALPTTLKALEARRERMQRRVDEVDLETHRLDFEVQSLHAIAASVRKWVEDSRPHRRTPPDEEREFLLQLQAEVQTLKDLQAELTAVRARLADERNAVDTTLAGERELRAAYADALRREHALLAAAEPRADADAVATLRRSQAARGRLDGMRGRVTAARAVVRERLERQGRVIREKVVAEQQRLERYEAELAAVSGDARQLMGRVAYDSVRRVRQQFYDLVLKADVGLVDVAFNEKQDKTTAIQTLSMQKDEALRELDAEFQDVLSEVKE</sequence>
<feature type="signal peptide" evidence="3">
    <location>
        <begin position="1"/>
        <end position="22"/>
    </location>
</feature>
<dbReference type="InterPro" id="IPR011990">
    <property type="entry name" value="TPR-like_helical_dom_sf"/>
</dbReference>
<dbReference type="KEGG" id="mmas:MYMAC_001978"/>
<evidence type="ECO:0000313" key="5">
    <source>
        <dbReference type="Proteomes" id="UP000217343"/>
    </source>
</evidence>
<evidence type="ECO:0000256" key="3">
    <source>
        <dbReference type="SAM" id="SignalP"/>
    </source>
</evidence>
<dbReference type="SMART" id="SM00028">
    <property type="entry name" value="TPR"/>
    <property type="match status" value="4"/>
</dbReference>
<feature type="coiled-coil region" evidence="1">
    <location>
        <begin position="607"/>
        <end position="637"/>
    </location>
</feature>
<protein>
    <submittedName>
        <fullName evidence="4">Uncharacterized protein</fullName>
    </submittedName>
</protein>
<feature type="coiled-coil region" evidence="1">
    <location>
        <begin position="717"/>
        <end position="744"/>
    </location>
</feature>
<gene>
    <name evidence="4" type="ORF">MYMAC_001978</name>
</gene>
<keyword evidence="1" id="KW-0175">Coiled coil</keyword>
<dbReference type="EMBL" id="CP022203">
    <property type="protein sequence ID" value="ATB46385.1"/>
    <property type="molecule type" value="Genomic_DNA"/>
</dbReference>
<dbReference type="RefSeq" id="WP_095957931.1">
    <property type="nucleotide sequence ID" value="NZ_CP022203.1"/>
</dbReference>
<dbReference type="AlphaFoldDB" id="A0A250JRC2"/>
<reference evidence="4 5" key="1">
    <citation type="submission" date="2017-06" db="EMBL/GenBank/DDBJ databases">
        <title>Sequencing and comparative analysis of myxobacterial genomes.</title>
        <authorList>
            <person name="Rupp O."/>
            <person name="Goesmann A."/>
            <person name="Sogaard-Andersen L."/>
        </authorList>
    </citation>
    <scope>NUCLEOTIDE SEQUENCE [LARGE SCALE GENOMIC DNA]</scope>
    <source>
        <strain evidence="4 5">DSM 14697</strain>
    </source>
</reference>
<feature type="chain" id="PRO_5012038321" evidence="3">
    <location>
        <begin position="23"/>
        <end position="810"/>
    </location>
</feature>
<dbReference type="Pfam" id="PF13432">
    <property type="entry name" value="TPR_16"/>
    <property type="match status" value="2"/>
</dbReference>
<feature type="region of interest" description="Disordered" evidence="2">
    <location>
        <begin position="260"/>
        <end position="283"/>
    </location>
</feature>
<proteinExistence type="predicted"/>
<dbReference type="SUPFAM" id="SSF48452">
    <property type="entry name" value="TPR-like"/>
    <property type="match status" value="2"/>
</dbReference>
<keyword evidence="3" id="KW-0732">Signal</keyword>